<keyword evidence="3" id="KW-1185">Reference proteome</keyword>
<gene>
    <name evidence="2" type="ORF">H9629_05290</name>
</gene>
<evidence type="ECO:0000256" key="1">
    <source>
        <dbReference type="SAM" id="SignalP"/>
    </source>
</evidence>
<feature type="signal peptide" evidence="1">
    <location>
        <begin position="1"/>
        <end position="25"/>
    </location>
</feature>
<protein>
    <submittedName>
        <fullName evidence="2">Uncharacterized protein</fullName>
    </submittedName>
</protein>
<reference evidence="2 3" key="1">
    <citation type="submission" date="2020-08" db="EMBL/GenBank/DDBJ databases">
        <title>A Genomic Blueprint of the Chicken Gut Microbiome.</title>
        <authorList>
            <person name="Gilroy R."/>
            <person name="Ravi A."/>
            <person name="Getino M."/>
            <person name="Pursley I."/>
            <person name="Horton D.L."/>
            <person name="Alikhan N.-F."/>
            <person name="Baker D."/>
            <person name="Gharbi K."/>
            <person name="Hall N."/>
            <person name="Watson M."/>
            <person name="Adriaenssens E.M."/>
            <person name="Foster-Nyarko E."/>
            <person name="Jarju S."/>
            <person name="Secka A."/>
            <person name="Antonio M."/>
            <person name="Oren A."/>
            <person name="Chaudhuri R."/>
            <person name="La Ragione R.M."/>
            <person name="Hildebrand F."/>
            <person name="Pallen M.J."/>
        </authorList>
    </citation>
    <scope>NUCLEOTIDE SEQUENCE [LARGE SCALE GENOMIC DNA]</scope>
    <source>
        <strain evidence="2 3">Sa1BUA6</strain>
    </source>
</reference>
<dbReference type="EMBL" id="JACSPT010000005">
    <property type="protein sequence ID" value="MBD8008756.1"/>
    <property type="molecule type" value="Genomic_DNA"/>
</dbReference>
<keyword evidence="1" id="KW-0732">Signal</keyword>
<evidence type="ECO:0000313" key="2">
    <source>
        <dbReference type="EMBL" id="MBD8008756.1"/>
    </source>
</evidence>
<sequence length="128" mass="14123">MNMKRSYILLGVFALLLFIALPFLASDDSDSQAEPVQASVKTVASSQSEQSKRIQVQTDSRIALKNFLKDSNSAEIRNHNGNCGEVNSKNSFGGYTGFKRFIASPTIVAVEGENMNPEEFQKAWNQVC</sequence>
<accession>A0ABR8VW58</accession>
<name>A0ABR8VW58_9GAMM</name>
<proteinExistence type="predicted"/>
<dbReference type="Proteomes" id="UP000621930">
    <property type="component" value="Unassembled WGS sequence"/>
</dbReference>
<evidence type="ECO:0000313" key="3">
    <source>
        <dbReference type="Proteomes" id="UP000621930"/>
    </source>
</evidence>
<organism evidence="2 3">
    <name type="scientific">Acinetobacter pecorum</name>
    <dbReference type="NCBI Taxonomy" id="2762215"/>
    <lineage>
        <taxon>Bacteria</taxon>
        <taxon>Pseudomonadati</taxon>
        <taxon>Pseudomonadota</taxon>
        <taxon>Gammaproteobacteria</taxon>
        <taxon>Moraxellales</taxon>
        <taxon>Moraxellaceae</taxon>
        <taxon>Acinetobacter</taxon>
    </lineage>
</organism>
<feature type="chain" id="PRO_5046226270" evidence="1">
    <location>
        <begin position="26"/>
        <end position="128"/>
    </location>
</feature>
<comment type="caution">
    <text evidence="2">The sequence shown here is derived from an EMBL/GenBank/DDBJ whole genome shotgun (WGS) entry which is preliminary data.</text>
</comment>